<feature type="region of interest" description="Disordered" evidence="1">
    <location>
        <begin position="403"/>
        <end position="423"/>
    </location>
</feature>
<comment type="caution">
    <text evidence="2">The sequence shown here is derived from an EMBL/GenBank/DDBJ whole genome shotgun (WGS) entry which is preliminary data.</text>
</comment>
<feature type="compositionally biased region" description="Polar residues" evidence="1">
    <location>
        <begin position="403"/>
        <end position="417"/>
    </location>
</feature>
<feature type="region of interest" description="Disordered" evidence="1">
    <location>
        <begin position="107"/>
        <end position="213"/>
    </location>
</feature>
<feature type="compositionally biased region" description="Low complexity" evidence="1">
    <location>
        <begin position="107"/>
        <end position="127"/>
    </location>
</feature>
<sequence>MDLMAGWLELVHSPSHRTVTTCSKTSSIAVPAPVFETSTISRAIREREPLTPSFSAQILPSGGYPCPYQPSRGAPHTDNRVRRTCGVAEVKPRPPATAYSIESLLAGSDSSSSSTSASASSASSSSDIEPEEAVRPEDVDNVVGVSGGGTSSSLLNLPSSPSIASSSVSPDVSPSARSPEAKQSPFGLVGGQTTRAVSSRPDSTPTSARPRPLINCLAPPPPLDPFTAGLGSRLLPASSSSGQATPELTITTALMTSLLRQYTQQPHLSSPSSPSSCRRQAPADMAQRTALICALVSGLNQSPTVWPLPKYCPVPVQSDKASTHLHPPPPLLVDLQYAPPGPPQLSRRPPLPTDISVSLQQHITDITDPRTRQRHVYEQPVAMASYAVSEAVASETGSLAPLMSSQLRPMPSFSPSSLRRHAVSPDNCHIQPNPPATWVDRCPGDGQSEEAVRGLWQLAAAAAAAAAAVAVVTISPGCQGNNMPTTAYLPNLGCDMVPLATSTEPSQLASPRPLVPMSGRPSVSCSSTLLGDEAVAGSGARGKSTMARFASGSSSGRLDQFEEEFNSVVGPELTSTLSPCLTGLRCGGNSLASLLLMPSPPGLRAATPATCPMGDPVDGSRLAQNVSATGCCSPSDRPLEDTQLPIADLPASHITARLSPNLNK</sequence>
<dbReference type="AlphaFoldDB" id="A0A3S5CLH9"/>
<dbReference type="Proteomes" id="UP000784294">
    <property type="component" value="Unassembled WGS sequence"/>
</dbReference>
<feature type="compositionally biased region" description="Polar residues" evidence="1">
    <location>
        <begin position="191"/>
        <end position="207"/>
    </location>
</feature>
<feature type="region of interest" description="Disordered" evidence="1">
    <location>
        <begin position="262"/>
        <end position="283"/>
    </location>
</feature>
<keyword evidence="3" id="KW-1185">Reference proteome</keyword>
<feature type="non-terminal residue" evidence="2">
    <location>
        <position position="664"/>
    </location>
</feature>
<protein>
    <submittedName>
        <fullName evidence="2">Uncharacterized protein</fullName>
    </submittedName>
</protein>
<name>A0A3S5CLH9_9PLAT</name>
<accession>A0A3S5CLH9</accession>
<evidence type="ECO:0000313" key="2">
    <source>
        <dbReference type="EMBL" id="VEL18317.1"/>
    </source>
</evidence>
<feature type="compositionally biased region" description="Low complexity" evidence="1">
    <location>
        <begin position="151"/>
        <end position="178"/>
    </location>
</feature>
<proteinExistence type="predicted"/>
<dbReference type="EMBL" id="CAAALY010036483">
    <property type="protein sequence ID" value="VEL18317.1"/>
    <property type="molecule type" value="Genomic_DNA"/>
</dbReference>
<gene>
    <name evidence="2" type="ORF">PXEA_LOCUS11757</name>
</gene>
<evidence type="ECO:0000256" key="1">
    <source>
        <dbReference type="SAM" id="MobiDB-lite"/>
    </source>
</evidence>
<reference evidence="2" key="1">
    <citation type="submission" date="2018-11" db="EMBL/GenBank/DDBJ databases">
        <authorList>
            <consortium name="Pathogen Informatics"/>
        </authorList>
    </citation>
    <scope>NUCLEOTIDE SEQUENCE</scope>
</reference>
<evidence type="ECO:0000313" key="3">
    <source>
        <dbReference type="Proteomes" id="UP000784294"/>
    </source>
</evidence>
<organism evidence="2 3">
    <name type="scientific">Protopolystoma xenopodis</name>
    <dbReference type="NCBI Taxonomy" id="117903"/>
    <lineage>
        <taxon>Eukaryota</taxon>
        <taxon>Metazoa</taxon>
        <taxon>Spiralia</taxon>
        <taxon>Lophotrochozoa</taxon>
        <taxon>Platyhelminthes</taxon>
        <taxon>Monogenea</taxon>
        <taxon>Polyopisthocotylea</taxon>
        <taxon>Polystomatidea</taxon>
        <taxon>Polystomatidae</taxon>
        <taxon>Protopolystoma</taxon>
    </lineage>
</organism>